<comment type="subcellular location">
    <subcellularLocation>
        <location evidence="1">Cell membrane</location>
        <topology evidence="1">Multi-pass membrane protein</topology>
    </subcellularLocation>
    <subcellularLocation>
        <location evidence="9">Membrane</location>
        <topology evidence="9">Multi-pass membrane protein</topology>
    </subcellularLocation>
</comment>
<keyword evidence="4 9" id="KW-0812">Transmembrane</keyword>
<organism evidence="12 13">
    <name type="scientific">Mycoplasmopsis felifaucium</name>
    <dbReference type="NCBI Taxonomy" id="35768"/>
    <lineage>
        <taxon>Bacteria</taxon>
        <taxon>Bacillati</taxon>
        <taxon>Mycoplasmatota</taxon>
        <taxon>Mycoplasmoidales</taxon>
        <taxon>Metamycoplasmataceae</taxon>
        <taxon>Mycoplasmopsis</taxon>
    </lineage>
</organism>
<dbReference type="PANTHER" id="PTHR12428:SF65">
    <property type="entry name" value="CYTOCHROME C OXIDASE ASSEMBLY PROTEIN COX18, MITOCHONDRIAL"/>
    <property type="match status" value="1"/>
</dbReference>
<dbReference type="NCBIfam" id="TIGR03592">
    <property type="entry name" value="yidC_oxa1_cterm"/>
    <property type="match status" value="1"/>
</dbReference>
<dbReference type="EMBL" id="CP148067">
    <property type="protein sequence ID" value="WXL29041.1"/>
    <property type="molecule type" value="Genomic_DNA"/>
</dbReference>
<evidence type="ECO:0000256" key="4">
    <source>
        <dbReference type="ARBA" id="ARBA00022692"/>
    </source>
</evidence>
<feature type="transmembrane region" description="Helical" evidence="10">
    <location>
        <begin position="656"/>
        <end position="679"/>
    </location>
</feature>
<evidence type="ECO:0000256" key="8">
    <source>
        <dbReference type="ARBA" id="ARBA00023186"/>
    </source>
</evidence>
<accession>A0ABZ2RPS7</accession>
<feature type="domain" description="Membrane insertase YidC/Oxa/ALB C-terminal" evidence="11">
    <location>
        <begin position="536"/>
        <end position="739"/>
    </location>
</feature>
<dbReference type="Pfam" id="PF02096">
    <property type="entry name" value="60KD_IMP"/>
    <property type="match status" value="1"/>
</dbReference>
<feature type="transmembrane region" description="Helical" evidence="10">
    <location>
        <begin position="29"/>
        <end position="48"/>
    </location>
</feature>
<sequence length="759" mass="86493">MKDYRSDNFNYFSKEDQIKKQKKSLWKKIWFWLKIVLYVMLFGFSLTGCIQSCVIKTSNYTGGGIEFYTSKDNVSPHVTTFKANNALSKSEIEKLKSDGVDTTQFNFSQNDVLGFKEHQSANFNLSRRLYGNVLTDIQKQTVEYNGVYGAYQNINTALQLFDTNNQIIGGEQQAVFNKNNKYIFATVPVETDEKTVIGFKYESIYNPGELKEWSYIDPGFNFDSYFVYDKADNKYKLNLSAYADDKTNTGILLSGKFKDKITVGSGKTARDVQFDKELSTLTVADNNYYYNAGVNSDQYGLGKFRRDIFEALATSTFYSENSSFYTKAIEEAKTEYGVNNYSELSKYVVAQVASKDKTKMQTLALSPTIYVALKKYTENISHYINRTGFVAENQINPVKIQLVNQFDEALKNYNDQLNIVNNAQVAYVSLKTPENKKVLDEAVAKLNGYKKLLEGANSSLSQNLTITSPAPGSMMTVKQSLLSNMPLNSEPQRVIYDWGTAWKLGPFYGLFVWPLAYVSSALTTAIPIWSGWGTIIAILVITIVLRALMLGATFKSTVNQSKQEELKSKKAKIDAKYAEFKNNKQMKARQQAEIAELYKKNGINPLDAFATMIISLPVFLAIWRVIQALPDMKSTVWLGMSFAETSWQRLFFHTEWPYLGLLIVVGIVQGISQFLPKLLTMKKFKERTNLEEAKALKKQNKTQTIMSLLFFFITFIFSAGVQIYWIISGLWTIGQTLGIHYFKKTAYYRRKYLQKESKI</sequence>
<gene>
    <name evidence="12" type="ORF">WG617_00040</name>
</gene>
<keyword evidence="6 10" id="KW-1133">Transmembrane helix</keyword>
<keyword evidence="13" id="KW-1185">Reference proteome</keyword>
<feature type="transmembrane region" description="Helical" evidence="10">
    <location>
        <begin position="700"/>
        <end position="717"/>
    </location>
</feature>
<feature type="transmembrane region" description="Helical" evidence="10">
    <location>
        <begin position="529"/>
        <end position="552"/>
    </location>
</feature>
<evidence type="ECO:0000256" key="10">
    <source>
        <dbReference type="SAM" id="Phobius"/>
    </source>
</evidence>
<dbReference type="PANTHER" id="PTHR12428">
    <property type="entry name" value="OXA1"/>
    <property type="match status" value="1"/>
</dbReference>
<proteinExistence type="inferred from homology"/>
<evidence type="ECO:0000256" key="9">
    <source>
        <dbReference type="RuleBase" id="RU003945"/>
    </source>
</evidence>
<dbReference type="RefSeq" id="WP_338822632.1">
    <property type="nucleotide sequence ID" value="NZ_CP148067.1"/>
</dbReference>
<evidence type="ECO:0000313" key="12">
    <source>
        <dbReference type="EMBL" id="WXL29041.1"/>
    </source>
</evidence>
<dbReference type="InterPro" id="IPR028055">
    <property type="entry name" value="YidC/Oxa/ALB_C"/>
</dbReference>
<evidence type="ECO:0000256" key="1">
    <source>
        <dbReference type="ARBA" id="ARBA00004651"/>
    </source>
</evidence>
<reference evidence="12" key="1">
    <citation type="submission" date="2024-03" db="EMBL/GenBank/DDBJ databases">
        <title>Complete genome sequence of Mycoplasma felifaucium Z921 isolated from the trachea of a cheetah.</title>
        <authorList>
            <person name="Spergser J."/>
        </authorList>
    </citation>
    <scope>NUCLEOTIDE SEQUENCE [LARGE SCALE GENOMIC DNA]</scope>
    <source>
        <strain evidence="12">Z921</strain>
    </source>
</reference>
<keyword evidence="3" id="KW-1003">Cell membrane</keyword>
<evidence type="ECO:0000313" key="13">
    <source>
        <dbReference type="Proteomes" id="UP001477443"/>
    </source>
</evidence>
<keyword evidence="7 10" id="KW-0472">Membrane</keyword>
<evidence type="ECO:0000256" key="7">
    <source>
        <dbReference type="ARBA" id="ARBA00023136"/>
    </source>
</evidence>
<name>A0ABZ2RPS7_9BACT</name>
<evidence type="ECO:0000256" key="2">
    <source>
        <dbReference type="ARBA" id="ARBA00022448"/>
    </source>
</evidence>
<dbReference type="CDD" id="cd20070">
    <property type="entry name" value="5TM_YidC_Alb3"/>
    <property type="match status" value="1"/>
</dbReference>
<dbReference type="InterPro" id="IPR001708">
    <property type="entry name" value="YidC/ALB3/OXA1/COX18"/>
</dbReference>
<evidence type="ECO:0000259" key="11">
    <source>
        <dbReference type="Pfam" id="PF02096"/>
    </source>
</evidence>
<keyword evidence="8" id="KW-0143">Chaperone</keyword>
<keyword evidence="2" id="KW-0813">Transport</keyword>
<protein>
    <submittedName>
        <fullName evidence="12">Membrane protein insertase YidC</fullName>
    </submittedName>
</protein>
<evidence type="ECO:0000256" key="3">
    <source>
        <dbReference type="ARBA" id="ARBA00022475"/>
    </source>
</evidence>
<evidence type="ECO:0000256" key="5">
    <source>
        <dbReference type="ARBA" id="ARBA00022927"/>
    </source>
</evidence>
<dbReference type="Proteomes" id="UP001477443">
    <property type="component" value="Chromosome"/>
</dbReference>
<dbReference type="InterPro" id="IPR047196">
    <property type="entry name" value="YidC_ALB_C"/>
</dbReference>
<comment type="similarity">
    <text evidence="9">Belongs to the OXA1/ALB3/YidC family.</text>
</comment>
<keyword evidence="5" id="KW-0653">Protein transport</keyword>
<evidence type="ECO:0000256" key="6">
    <source>
        <dbReference type="ARBA" id="ARBA00022989"/>
    </source>
</evidence>
<feature type="transmembrane region" description="Helical" evidence="10">
    <location>
        <begin position="606"/>
        <end position="626"/>
    </location>
</feature>